<dbReference type="InterPro" id="IPR000719">
    <property type="entry name" value="Prot_kinase_dom"/>
</dbReference>
<dbReference type="AlphaFoldDB" id="A0A9R0SIP5"/>
<evidence type="ECO:0000256" key="7">
    <source>
        <dbReference type="ARBA" id="ARBA00047899"/>
    </source>
</evidence>
<dbReference type="InterPro" id="IPR011009">
    <property type="entry name" value="Kinase-like_dom_sf"/>
</dbReference>
<evidence type="ECO:0000256" key="4">
    <source>
        <dbReference type="ARBA" id="ARBA00022741"/>
    </source>
</evidence>
<dbReference type="Gramene" id="TRITD4Av1G167090.7">
    <property type="protein sequence ID" value="TRITD4Av1G167090.7"/>
    <property type="gene ID" value="TRITD4Av1G167090"/>
</dbReference>
<evidence type="ECO:0000259" key="9">
    <source>
        <dbReference type="PROSITE" id="PS50011"/>
    </source>
</evidence>
<comment type="catalytic activity">
    <reaction evidence="8">
        <text>L-seryl-[protein] + ATP = O-phospho-L-seryl-[protein] + ADP + H(+)</text>
        <dbReference type="Rhea" id="RHEA:17989"/>
        <dbReference type="Rhea" id="RHEA-COMP:9863"/>
        <dbReference type="Rhea" id="RHEA-COMP:11604"/>
        <dbReference type="ChEBI" id="CHEBI:15378"/>
        <dbReference type="ChEBI" id="CHEBI:29999"/>
        <dbReference type="ChEBI" id="CHEBI:30616"/>
        <dbReference type="ChEBI" id="CHEBI:83421"/>
        <dbReference type="ChEBI" id="CHEBI:456216"/>
        <dbReference type="EC" id="2.7.11.1"/>
    </reaction>
</comment>
<evidence type="ECO:0000313" key="11">
    <source>
        <dbReference type="Proteomes" id="UP000324705"/>
    </source>
</evidence>
<dbReference type="GO" id="GO:0005524">
    <property type="term" value="F:ATP binding"/>
    <property type="evidence" value="ECO:0007669"/>
    <property type="project" value="UniProtKB-KW"/>
</dbReference>
<dbReference type="EC" id="2.7.11.1" evidence="1"/>
<dbReference type="SMART" id="SM00220">
    <property type="entry name" value="S_TKc"/>
    <property type="match status" value="1"/>
</dbReference>
<dbReference type="GO" id="GO:0004674">
    <property type="term" value="F:protein serine/threonine kinase activity"/>
    <property type="evidence" value="ECO:0007669"/>
    <property type="project" value="UniProtKB-KW"/>
</dbReference>
<sequence>MAWDARFKIIKGICDGLLFLHRIPITHMDLKPQNILLDNNMILKIADFGLSRLFGQEQTRANTQNVVGSYGYIAPEYLYRGEISAQSDIYSLGLLIIETTTGEKNNPKQNEPSAREFIERVRQNWTDGRIASRYSTLKANDLQEIKVCIKIGLECVQIDRKKRPSIENIVQRLDGRCAN</sequence>
<gene>
    <name evidence="10" type="ORF">TRITD_4Av1G167090</name>
</gene>
<keyword evidence="5" id="KW-0418">Kinase</keyword>
<dbReference type="EMBL" id="LT934117">
    <property type="protein sequence ID" value="VAH93712.1"/>
    <property type="molecule type" value="Genomic_DNA"/>
</dbReference>
<evidence type="ECO:0000256" key="2">
    <source>
        <dbReference type="ARBA" id="ARBA00022527"/>
    </source>
</evidence>
<dbReference type="PROSITE" id="PS00108">
    <property type="entry name" value="PROTEIN_KINASE_ST"/>
    <property type="match status" value="1"/>
</dbReference>
<evidence type="ECO:0000256" key="1">
    <source>
        <dbReference type="ARBA" id="ARBA00012513"/>
    </source>
</evidence>
<dbReference type="SUPFAM" id="SSF56112">
    <property type="entry name" value="Protein kinase-like (PK-like)"/>
    <property type="match status" value="1"/>
</dbReference>
<dbReference type="Proteomes" id="UP000324705">
    <property type="component" value="Chromosome 4A"/>
</dbReference>
<protein>
    <recommendedName>
        <fullName evidence="1">non-specific serine/threonine protein kinase</fullName>
        <ecNumber evidence="1">2.7.11.1</ecNumber>
    </recommendedName>
</protein>
<keyword evidence="2" id="KW-0723">Serine/threonine-protein kinase</keyword>
<dbReference type="PANTHER" id="PTHR45707">
    <property type="entry name" value="C2 CALCIUM/LIPID-BINDING PLANT PHOSPHORIBOSYLTRANSFERASE FAMILY PROTEIN"/>
    <property type="match status" value="1"/>
</dbReference>
<keyword evidence="3" id="KW-0808">Transferase</keyword>
<evidence type="ECO:0000256" key="3">
    <source>
        <dbReference type="ARBA" id="ARBA00022679"/>
    </source>
</evidence>
<keyword evidence="6" id="KW-0067">ATP-binding</keyword>
<comment type="catalytic activity">
    <reaction evidence="7">
        <text>L-threonyl-[protein] + ATP = O-phospho-L-threonyl-[protein] + ADP + H(+)</text>
        <dbReference type="Rhea" id="RHEA:46608"/>
        <dbReference type="Rhea" id="RHEA-COMP:11060"/>
        <dbReference type="Rhea" id="RHEA-COMP:11605"/>
        <dbReference type="ChEBI" id="CHEBI:15378"/>
        <dbReference type="ChEBI" id="CHEBI:30013"/>
        <dbReference type="ChEBI" id="CHEBI:30616"/>
        <dbReference type="ChEBI" id="CHEBI:61977"/>
        <dbReference type="ChEBI" id="CHEBI:456216"/>
        <dbReference type="EC" id="2.7.11.1"/>
    </reaction>
</comment>
<keyword evidence="4" id="KW-0547">Nucleotide-binding</keyword>
<keyword evidence="11" id="KW-1185">Reference proteome</keyword>
<feature type="domain" description="Protein kinase" evidence="9">
    <location>
        <begin position="1"/>
        <end position="179"/>
    </location>
</feature>
<dbReference type="PROSITE" id="PS50011">
    <property type="entry name" value="PROTEIN_KINASE_DOM"/>
    <property type="match status" value="1"/>
</dbReference>
<dbReference type="InterPro" id="IPR008271">
    <property type="entry name" value="Ser/Thr_kinase_AS"/>
</dbReference>
<evidence type="ECO:0000256" key="5">
    <source>
        <dbReference type="ARBA" id="ARBA00022777"/>
    </source>
</evidence>
<organism evidence="10 11">
    <name type="scientific">Triticum turgidum subsp. durum</name>
    <name type="common">Durum wheat</name>
    <name type="synonym">Triticum durum</name>
    <dbReference type="NCBI Taxonomy" id="4567"/>
    <lineage>
        <taxon>Eukaryota</taxon>
        <taxon>Viridiplantae</taxon>
        <taxon>Streptophyta</taxon>
        <taxon>Embryophyta</taxon>
        <taxon>Tracheophyta</taxon>
        <taxon>Spermatophyta</taxon>
        <taxon>Magnoliopsida</taxon>
        <taxon>Liliopsida</taxon>
        <taxon>Poales</taxon>
        <taxon>Poaceae</taxon>
        <taxon>BOP clade</taxon>
        <taxon>Pooideae</taxon>
        <taxon>Triticodae</taxon>
        <taxon>Triticeae</taxon>
        <taxon>Triticinae</taxon>
        <taxon>Triticum</taxon>
    </lineage>
</organism>
<dbReference type="Gene3D" id="1.10.510.10">
    <property type="entry name" value="Transferase(Phosphotransferase) domain 1"/>
    <property type="match status" value="1"/>
</dbReference>
<evidence type="ECO:0000256" key="8">
    <source>
        <dbReference type="ARBA" id="ARBA00048679"/>
    </source>
</evidence>
<reference evidence="10 11" key="1">
    <citation type="submission" date="2017-09" db="EMBL/GenBank/DDBJ databases">
        <authorList>
            <consortium name="International Durum Wheat Genome Sequencing Consortium (IDWGSC)"/>
            <person name="Milanesi L."/>
        </authorList>
    </citation>
    <scope>NUCLEOTIDE SEQUENCE [LARGE SCALE GENOMIC DNA]</scope>
    <source>
        <strain evidence="11">cv. Svevo</strain>
    </source>
</reference>
<proteinExistence type="predicted"/>
<dbReference type="Pfam" id="PF00069">
    <property type="entry name" value="Pkinase"/>
    <property type="match status" value="1"/>
</dbReference>
<evidence type="ECO:0000256" key="6">
    <source>
        <dbReference type="ARBA" id="ARBA00022840"/>
    </source>
</evidence>
<dbReference type="FunFam" id="1.10.510.10:FF:001023">
    <property type="entry name" value="Os07g0541700 protein"/>
    <property type="match status" value="1"/>
</dbReference>
<evidence type="ECO:0000313" key="10">
    <source>
        <dbReference type="EMBL" id="VAH93712.1"/>
    </source>
</evidence>
<accession>A0A9R0SIP5</accession>
<dbReference type="PANTHER" id="PTHR45707:SF59">
    <property type="entry name" value="PROTEIN KINASE DOMAIN-CONTAINING PROTEIN"/>
    <property type="match status" value="1"/>
</dbReference>
<name>A0A9R0SIP5_TRITD</name>